<gene>
    <name evidence="1" type="ORF">BRE01_35070</name>
</gene>
<keyword evidence="2" id="KW-1185">Reference proteome</keyword>
<dbReference type="Pfam" id="PF09234">
    <property type="entry name" value="DUF1963"/>
    <property type="match status" value="1"/>
</dbReference>
<dbReference type="RefSeq" id="WP_049739740.1">
    <property type="nucleotide sequence ID" value="NZ_BJON01000014.1"/>
</dbReference>
<dbReference type="EMBL" id="BJON01000014">
    <property type="protein sequence ID" value="GED69805.1"/>
    <property type="molecule type" value="Genomic_DNA"/>
</dbReference>
<dbReference type="PANTHER" id="PTHR36436">
    <property type="entry name" value="SLL5081 PROTEIN"/>
    <property type="match status" value="1"/>
</dbReference>
<dbReference type="Gene3D" id="2.30.320.10">
    <property type="entry name" value="YwqG-like"/>
    <property type="match status" value="1"/>
</dbReference>
<protein>
    <recommendedName>
        <fullName evidence="3">DUF1963 domain-containing protein</fullName>
    </recommendedName>
</protein>
<sequence length="247" mass="28379">MKYVDANNQWTSEFLTYIQNSARSSIKLTLSKEQTRMTDSKVGGKPWLPPMVQIPKDEDGTDYLFIAQINWAQMPPLEDFPSRGLTSFFVKQDDVFGVLDQSFHVFHFEEVTDSPDIDPFQPEDPELYSPVLGGPYKLCGKLETQLIPYKNCLSDNFQLPPDQDEAAYSKYWDLSDASGSRIGGYPYFTQDDPRASDSVLLFQLDMEGDHKDYYVSWGDSGVANFFIRQEDLVRLDFSNVEYTWDCL</sequence>
<comment type="caution">
    <text evidence="1">The sequence shown here is derived from an EMBL/GenBank/DDBJ whole genome shotgun (WGS) entry which is preliminary data.</text>
</comment>
<evidence type="ECO:0000313" key="2">
    <source>
        <dbReference type="Proteomes" id="UP000319578"/>
    </source>
</evidence>
<dbReference type="InterPro" id="IPR015315">
    <property type="entry name" value="DUF1963"/>
</dbReference>
<dbReference type="Proteomes" id="UP000319578">
    <property type="component" value="Unassembled WGS sequence"/>
</dbReference>
<accession>A0ABQ0TPN2</accession>
<organism evidence="1 2">
    <name type="scientific">Brevibacillus reuszeri</name>
    <dbReference type="NCBI Taxonomy" id="54915"/>
    <lineage>
        <taxon>Bacteria</taxon>
        <taxon>Bacillati</taxon>
        <taxon>Bacillota</taxon>
        <taxon>Bacilli</taxon>
        <taxon>Bacillales</taxon>
        <taxon>Paenibacillaceae</taxon>
        <taxon>Brevibacillus</taxon>
    </lineage>
</organism>
<dbReference type="SUPFAM" id="SSF103032">
    <property type="entry name" value="Hypothetical protein YwqG"/>
    <property type="match status" value="1"/>
</dbReference>
<evidence type="ECO:0008006" key="3">
    <source>
        <dbReference type="Google" id="ProtNLM"/>
    </source>
</evidence>
<dbReference type="PANTHER" id="PTHR36436:SF6">
    <property type="entry name" value="SLL5081 PROTEIN"/>
    <property type="match status" value="1"/>
</dbReference>
<dbReference type="InterPro" id="IPR035948">
    <property type="entry name" value="YwqG-like_sf"/>
</dbReference>
<proteinExistence type="predicted"/>
<evidence type="ECO:0000313" key="1">
    <source>
        <dbReference type="EMBL" id="GED69805.1"/>
    </source>
</evidence>
<name>A0ABQ0TPN2_9BACL</name>
<reference evidence="1 2" key="1">
    <citation type="submission" date="2019-06" db="EMBL/GenBank/DDBJ databases">
        <title>Whole genome shotgun sequence of Brevibacillus reuszeri NBRC 15719.</title>
        <authorList>
            <person name="Hosoyama A."/>
            <person name="Uohara A."/>
            <person name="Ohji S."/>
            <person name="Ichikawa N."/>
        </authorList>
    </citation>
    <scope>NUCLEOTIDE SEQUENCE [LARGE SCALE GENOMIC DNA]</scope>
    <source>
        <strain evidence="1 2">NBRC 15719</strain>
    </source>
</reference>